<proteinExistence type="predicted"/>
<dbReference type="Proteomes" id="UP000002515">
    <property type="component" value="Chromosome"/>
</dbReference>
<name>Q87WC5_PSESM</name>
<organism evidence="1 2">
    <name type="scientific">Pseudomonas syringae pv. tomato (strain ATCC BAA-871 / DC3000)</name>
    <dbReference type="NCBI Taxonomy" id="223283"/>
    <lineage>
        <taxon>Bacteria</taxon>
        <taxon>Pseudomonadati</taxon>
        <taxon>Pseudomonadota</taxon>
        <taxon>Gammaproteobacteria</taxon>
        <taxon>Pseudomonadales</taxon>
        <taxon>Pseudomonadaceae</taxon>
        <taxon>Pseudomonas</taxon>
    </lineage>
</organism>
<reference evidence="1 2" key="1">
    <citation type="journal article" date="2003" name="Proc. Natl. Acad. Sci. U.S.A.">
        <title>The complete genome sequence of the Arabidopsis and tomato pathogen Pseudomonas syringae pv. tomato DC3000.</title>
        <authorList>
            <person name="Buell C.R."/>
            <person name="Joardar V."/>
            <person name="Lindeberg M."/>
            <person name="Selengut J."/>
            <person name="Paulsen I.T."/>
            <person name="Gwinn M.L."/>
            <person name="Dodson R.J."/>
            <person name="Deboy R.T."/>
            <person name="Durkin A.S."/>
            <person name="Kolonay J.F."/>
            <person name="Madupu R."/>
            <person name="Daugherty S."/>
            <person name="Brinkac L."/>
            <person name="Beanan M.J."/>
            <person name="Haft D.H."/>
            <person name="Nelson W.C."/>
            <person name="Davidsen T."/>
            <person name="Zafar N."/>
            <person name="Zhou L."/>
            <person name="Liu J."/>
            <person name="Yuan Q."/>
            <person name="Khouri H."/>
            <person name="Fedorova N."/>
            <person name="Tran B."/>
            <person name="Russell D."/>
            <person name="Berry K."/>
            <person name="Utterback T."/>
            <person name="Van Aken S.E."/>
            <person name="Feldblyum T.V."/>
            <person name="D'Ascenzo M."/>
            <person name="Deng W.L."/>
            <person name="Ramos A.R."/>
            <person name="Alfano J.R."/>
            <person name="Cartinhour S."/>
            <person name="Chatterjee A.K."/>
            <person name="Delaney T.P."/>
            <person name="Lazarowitz S.G."/>
            <person name="Martin G.B."/>
            <person name="Schneider D.J."/>
            <person name="Tang X."/>
            <person name="Bender C.L."/>
            <person name="White O."/>
            <person name="Fraser C.M."/>
            <person name="Collmer A."/>
        </authorList>
    </citation>
    <scope>NUCLEOTIDE SEQUENCE [LARGE SCALE GENOMIC DNA]</scope>
    <source>
        <strain evidence="2">ATCC BAA-871 / DC3000</strain>
    </source>
</reference>
<sequence length="68" mass="7691">MDSEQRVEQWNACWMIVAGRAVCTGCLESQALEDSENPFSHAHACKTYDEKSKHPWIALHDILDCARG</sequence>
<dbReference type="OrthoDB" id="6899632at2"/>
<keyword evidence="2" id="KW-1185">Reference proteome</keyword>
<dbReference type="EMBL" id="AE016853">
    <property type="protein sequence ID" value="AAO58074.1"/>
    <property type="molecule type" value="Genomic_DNA"/>
</dbReference>
<evidence type="ECO:0000313" key="2">
    <source>
        <dbReference type="Proteomes" id="UP000002515"/>
    </source>
</evidence>
<accession>Q87WC5</accession>
<dbReference type="HOGENOM" id="CLU_2790852_0_0_6"/>
<protein>
    <submittedName>
        <fullName evidence="1">Uncharacterized protein</fullName>
    </submittedName>
</protein>
<dbReference type="KEGG" id="pst:PSPTO_4628"/>
<gene>
    <name evidence="1" type="ordered locus">PSPTO_4628</name>
</gene>
<dbReference type="AlphaFoldDB" id="Q87WC5"/>
<evidence type="ECO:0000313" key="1">
    <source>
        <dbReference type="EMBL" id="AAO58074.1"/>
    </source>
</evidence>